<dbReference type="SMART" id="SM01002">
    <property type="entry name" value="AlaDh_PNT_C"/>
    <property type="match status" value="1"/>
</dbReference>
<evidence type="ECO:0000256" key="4">
    <source>
        <dbReference type="ARBA" id="ARBA00023027"/>
    </source>
</evidence>
<keyword evidence="3 5" id="KW-0560">Oxidoreductase</keyword>
<feature type="domain" description="Alanine dehydrogenase/pyridine nucleotide transhydrogenase NAD(H)-binding" evidence="10">
    <location>
        <begin position="149"/>
        <end position="297"/>
    </location>
</feature>
<evidence type="ECO:0000256" key="8">
    <source>
        <dbReference type="PIRSR" id="PIRSR000183-3"/>
    </source>
</evidence>
<dbReference type="SUPFAM" id="SSF52283">
    <property type="entry name" value="Formate/glycerate dehydrogenase catalytic domain-like"/>
    <property type="match status" value="1"/>
</dbReference>
<dbReference type="GO" id="GO:0046872">
    <property type="term" value="F:metal ion binding"/>
    <property type="evidence" value="ECO:0007669"/>
    <property type="project" value="UniProtKB-KW"/>
</dbReference>
<comment type="similarity">
    <text evidence="1 5">Belongs to the AlaDH/PNT family.</text>
</comment>
<dbReference type="Proteomes" id="UP000280417">
    <property type="component" value="Unassembled WGS sequence"/>
</dbReference>
<dbReference type="CDD" id="cd05305">
    <property type="entry name" value="L-AlaDH"/>
    <property type="match status" value="1"/>
</dbReference>
<dbReference type="Gene3D" id="3.40.50.720">
    <property type="entry name" value="NAD(P)-binding Rossmann-like Domain"/>
    <property type="match status" value="2"/>
</dbReference>
<evidence type="ECO:0000256" key="6">
    <source>
        <dbReference type="PIRSR" id="PIRSR000183-1"/>
    </source>
</evidence>
<dbReference type="EC" id="1.4.1.1" evidence="2 5"/>
<dbReference type="AlphaFoldDB" id="A0A662DGD8"/>
<evidence type="ECO:0000256" key="9">
    <source>
        <dbReference type="PIRSR" id="PIRSR000183-4"/>
    </source>
</evidence>
<evidence type="ECO:0000313" key="12">
    <source>
        <dbReference type="EMBL" id="RLE14914.1"/>
    </source>
</evidence>
<comment type="catalytic activity">
    <reaction evidence="5">
        <text>L-alanine + NAD(+) + H2O = pyruvate + NH4(+) + NADH + H(+)</text>
        <dbReference type="Rhea" id="RHEA:18405"/>
        <dbReference type="ChEBI" id="CHEBI:15361"/>
        <dbReference type="ChEBI" id="CHEBI:15377"/>
        <dbReference type="ChEBI" id="CHEBI:15378"/>
        <dbReference type="ChEBI" id="CHEBI:28938"/>
        <dbReference type="ChEBI" id="CHEBI:57540"/>
        <dbReference type="ChEBI" id="CHEBI:57945"/>
        <dbReference type="ChEBI" id="CHEBI:57972"/>
        <dbReference type="EC" id="1.4.1.1"/>
    </reaction>
</comment>
<feature type="binding site" evidence="8">
    <location>
        <begin position="239"/>
        <end position="240"/>
    </location>
    <ligand>
        <name>NAD(+)</name>
        <dbReference type="ChEBI" id="CHEBI:57540"/>
    </ligand>
</feature>
<dbReference type="PANTHER" id="PTHR42795">
    <property type="entry name" value="ALANINE DEHYDROGENASE"/>
    <property type="match status" value="1"/>
</dbReference>
<accession>A0A662DGD8</accession>
<dbReference type="EMBL" id="QMQA01000024">
    <property type="protein sequence ID" value="RLE14914.1"/>
    <property type="molecule type" value="Genomic_DNA"/>
</dbReference>
<dbReference type="PIRSF" id="PIRSF000183">
    <property type="entry name" value="Alanine_dh"/>
    <property type="match status" value="1"/>
</dbReference>
<feature type="binding site" evidence="7">
    <location>
        <position position="75"/>
    </location>
    <ligand>
        <name>substrate</name>
    </ligand>
</feature>
<dbReference type="GO" id="GO:0005886">
    <property type="term" value="C:plasma membrane"/>
    <property type="evidence" value="ECO:0007669"/>
    <property type="project" value="TreeGrafter"/>
</dbReference>
<sequence>MIIGLPKEIKEEEWRVALTPAGAKALVERGHEVLMEKGAGIASGFSDSEYQEVGVKLASDKKSLFDEAEMIVKVKEPLPSEVDLFHKDQILFTYLHLAANKNLTLALLKKGIMAIAYETVEDEEKRLPLLAPMSEIAGRSAVIIGAYFLARHKGGAGILVGGVPGVLPARILILGGGTVGTNAAKIAAGLGARVIVMEIDPYRMRYLDDVLPPNVSTCYSSSYAIQKILPSVDLVIGAVLIPGAKAPHLITRRMLSLMREGSVIVDVAVDQGGCIETTHPTTHDNPTFTVEGVIHYCVTNIPGVYARTSTLALTNATLPYIIEIADRGCRQAFIKDQGLAKGLNLAKGKITCKPVAEAHGMEWTDWQKII</sequence>
<feature type="binding site" evidence="9">
    <location>
        <position position="323"/>
    </location>
    <ligand>
        <name>Mg(2+)</name>
        <dbReference type="ChEBI" id="CHEBI:18420"/>
    </ligand>
</feature>
<dbReference type="GO" id="GO:0000166">
    <property type="term" value="F:nucleotide binding"/>
    <property type="evidence" value="ECO:0007669"/>
    <property type="project" value="UniProtKB-KW"/>
</dbReference>
<dbReference type="InterPro" id="IPR007886">
    <property type="entry name" value="AlaDH/PNT_N"/>
</dbReference>
<dbReference type="PROSITE" id="PS00837">
    <property type="entry name" value="ALADH_PNT_2"/>
    <property type="match status" value="1"/>
</dbReference>
<comment type="caution">
    <text evidence="12">The sequence shown here is derived from an EMBL/GenBank/DDBJ whole genome shotgun (WGS) entry which is preliminary data.</text>
</comment>
<proteinExistence type="inferred from homology"/>
<organism evidence="12 13">
    <name type="scientific">Aerophobetes bacterium</name>
    <dbReference type="NCBI Taxonomy" id="2030807"/>
    <lineage>
        <taxon>Bacteria</taxon>
        <taxon>Candidatus Aerophobota</taxon>
    </lineage>
</organism>
<keyword evidence="9" id="KW-0460">Magnesium</keyword>
<protein>
    <recommendedName>
        <fullName evidence="2 5">Alanine dehydrogenase</fullName>
        <ecNumber evidence="2 5">1.4.1.1</ecNumber>
    </recommendedName>
</protein>
<dbReference type="FunFam" id="3.40.50.720:FF:000049">
    <property type="entry name" value="Alanine dehydrogenase"/>
    <property type="match status" value="1"/>
</dbReference>
<evidence type="ECO:0000256" key="7">
    <source>
        <dbReference type="PIRSR" id="PIRSR000183-2"/>
    </source>
</evidence>
<feature type="binding site" evidence="8">
    <location>
        <position position="220"/>
    </location>
    <ligand>
        <name>NAD(+)</name>
        <dbReference type="ChEBI" id="CHEBI:57540"/>
    </ligand>
</feature>
<name>A0A662DGD8_UNCAE</name>
<gene>
    <name evidence="12" type="primary">ald</name>
    <name evidence="12" type="ORF">DRJ04_01465</name>
</gene>
<evidence type="ECO:0000256" key="3">
    <source>
        <dbReference type="ARBA" id="ARBA00023002"/>
    </source>
</evidence>
<dbReference type="InterPro" id="IPR036291">
    <property type="entry name" value="NAD(P)-bd_dom_sf"/>
</dbReference>
<feature type="active site" description="Proton donor/acceptor" evidence="6">
    <location>
        <position position="270"/>
    </location>
</feature>
<dbReference type="Pfam" id="PF05222">
    <property type="entry name" value="AlaDh_PNT_N"/>
    <property type="match status" value="1"/>
</dbReference>
<dbReference type="SMART" id="SM01003">
    <property type="entry name" value="AlaDh_PNT_N"/>
    <property type="match status" value="1"/>
</dbReference>
<dbReference type="InterPro" id="IPR008141">
    <property type="entry name" value="Ala_DH"/>
</dbReference>
<dbReference type="PANTHER" id="PTHR42795:SF1">
    <property type="entry name" value="ALANINE DEHYDROGENASE"/>
    <property type="match status" value="1"/>
</dbReference>
<evidence type="ECO:0000256" key="2">
    <source>
        <dbReference type="ARBA" id="ARBA00012897"/>
    </source>
</evidence>
<dbReference type="InterPro" id="IPR007698">
    <property type="entry name" value="AlaDH/PNT_NAD(H)-bd"/>
</dbReference>
<feature type="domain" description="Alanine dehydrogenase/pyridine nucleotide transhydrogenase N-terminal" evidence="11">
    <location>
        <begin position="4"/>
        <end position="137"/>
    </location>
</feature>
<reference evidence="12 13" key="1">
    <citation type="submission" date="2018-06" db="EMBL/GenBank/DDBJ databases">
        <title>Extensive metabolic versatility and redundancy in microbially diverse, dynamic hydrothermal sediments.</title>
        <authorList>
            <person name="Dombrowski N."/>
            <person name="Teske A."/>
            <person name="Baker B.J."/>
        </authorList>
    </citation>
    <scope>NUCLEOTIDE SEQUENCE [LARGE SCALE GENOMIC DNA]</scope>
    <source>
        <strain evidence="12">B3_G15</strain>
    </source>
</reference>
<dbReference type="SUPFAM" id="SSF51735">
    <property type="entry name" value="NAD(P)-binding Rossmann-fold domains"/>
    <property type="match status" value="1"/>
</dbReference>
<feature type="active site" description="Proton donor/acceptor" evidence="6">
    <location>
        <position position="96"/>
    </location>
</feature>
<feature type="binding site" evidence="8">
    <location>
        <begin position="267"/>
        <end position="270"/>
    </location>
    <ligand>
        <name>NAD(+)</name>
        <dbReference type="ChEBI" id="CHEBI:57540"/>
    </ligand>
</feature>
<evidence type="ECO:0000256" key="1">
    <source>
        <dbReference type="ARBA" id="ARBA00005689"/>
    </source>
</evidence>
<keyword evidence="4 5" id="KW-0520">NAD</keyword>
<dbReference type="GO" id="GO:0000286">
    <property type="term" value="F:alanine dehydrogenase activity"/>
    <property type="evidence" value="ECO:0007669"/>
    <property type="project" value="UniProtKB-UniRule"/>
</dbReference>
<evidence type="ECO:0000259" key="11">
    <source>
        <dbReference type="SMART" id="SM01003"/>
    </source>
</evidence>
<keyword evidence="9" id="KW-0479">Metal-binding</keyword>
<evidence type="ECO:0000259" key="10">
    <source>
        <dbReference type="SMART" id="SM01002"/>
    </source>
</evidence>
<feature type="binding site" evidence="8">
    <location>
        <position position="134"/>
    </location>
    <ligand>
        <name>NAD(+)</name>
        <dbReference type="ChEBI" id="CHEBI:57540"/>
    </ligand>
</feature>
<dbReference type="GO" id="GO:0042853">
    <property type="term" value="P:L-alanine catabolic process"/>
    <property type="evidence" value="ECO:0007669"/>
    <property type="project" value="InterPro"/>
</dbReference>
<evidence type="ECO:0000256" key="5">
    <source>
        <dbReference type="PIRNR" id="PIRNR000183"/>
    </source>
</evidence>
<dbReference type="InterPro" id="IPR008143">
    <property type="entry name" value="Ala_DH/PNT_CS2"/>
</dbReference>
<evidence type="ECO:0000313" key="13">
    <source>
        <dbReference type="Proteomes" id="UP000280417"/>
    </source>
</evidence>
<comment type="cofactor">
    <cofactor evidence="9">
        <name>Mg(2+)</name>
        <dbReference type="ChEBI" id="CHEBI:18420"/>
    </cofactor>
    <text evidence="9">Binds 1 Mg(2+) ion per subunit.</text>
</comment>
<dbReference type="NCBIfam" id="TIGR00518">
    <property type="entry name" value="alaDH"/>
    <property type="match status" value="1"/>
</dbReference>
<dbReference type="Pfam" id="PF01262">
    <property type="entry name" value="AlaDh_PNT_C"/>
    <property type="match status" value="1"/>
</dbReference>
<feature type="binding site" evidence="7">
    <location>
        <position position="15"/>
    </location>
    <ligand>
        <name>substrate</name>
    </ligand>
</feature>
<feature type="binding site" evidence="8">
    <location>
        <position position="203"/>
    </location>
    <ligand>
        <name>NAD(+)</name>
        <dbReference type="ChEBI" id="CHEBI:57540"/>
    </ligand>
</feature>
<keyword evidence="8" id="KW-0547">Nucleotide-binding</keyword>